<dbReference type="PROSITE" id="PS01225">
    <property type="entry name" value="CTCK_2"/>
    <property type="match status" value="1"/>
</dbReference>
<reference evidence="17" key="2">
    <citation type="journal article" date="2007" name="PLoS Biol.">
        <title>Survey sequencing and comparative analysis of the elephant shark (Callorhinchus milii) genome.</title>
        <authorList>
            <person name="Venkatesh B."/>
            <person name="Kirkness E.F."/>
            <person name="Loh Y.H."/>
            <person name="Halpern A.L."/>
            <person name="Lee A.P."/>
            <person name="Johnson J."/>
            <person name="Dandona N."/>
            <person name="Viswanathan L.D."/>
            <person name="Tay A."/>
            <person name="Venter J.C."/>
            <person name="Strausberg R.L."/>
            <person name="Brenner S."/>
        </authorList>
    </citation>
    <scope>NUCLEOTIDE SEQUENCE [LARGE SCALE GENOMIC DNA]</scope>
</reference>
<dbReference type="Proteomes" id="UP000314986">
    <property type="component" value="Unassembled WGS sequence"/>
</dbReference>
<keyword evidence="7" id="KW-0358">Heparin-binding</keyword>
<evidence type="ECO:0000256" key="8">
    <source>
        <dbReference type="ARBA" id="ARBA00022687"/>
    </source>
</evidence>
<feature type="domain" description="CTCK" evidence="15">
    <location>
        <begin position="79"/>
        <end position="171"/>
    </location>
</feature>
<evidence type="ECO:0000256" key="9">
    <source>
        <dbReference type="ARBA" id="ARBA00022729"/>
    </source>
</evidence>
<dbReference type="CTD" id="50964"/>
<dbReference type="PANTHER" id="PTHR14903:SF4">
    <property type="entry name" value="SCLEROSTIN"/>
    <property type="match status" value="1"/>
</dbReference>
<evidence type="ECO:0000256" key="10">
    <source>
        <dbReference type="ARBA" id="ARBA00023157"/>
    </source>
</evidence>
<sequence>MGKLDQGSVAVCLWLVMVGGSWGLSEGWGSLKNDATELLPQFTEVLIPEPGNHSLNRAKQSNRRHFQHTDSQGRTEFSCRELRSTRYISDGSCRSLKPVRELICSGQCLPAHLLPNSIGRSRWWSRHRPSDYRCIPAHSRTQRARLRCQNGETRTYKVRVVTGCKCKRYSRQHNLSDAKSFGEKPAKAGRNKKKISRQETGSRDNRHELAGGY</sequence>
<evidence type="ECO:0000256" key="2">
    <source>
        <dbReference type="ARBA" id="ARBA00004613"/>
    </source>
</evidence>
<organism evidence="16 17">
    <name type="scientific">Callorhinchus milii</name>
    <name type="common">Ghost shark</name>
    <dbReference type="NCBI Taxonomy" id="7868"/>
    <lineage>
        <taxon>Eukaryota</taxon>
        <taxon>Metazoa</taxon>
        <taxon>Chordata</taxon>
        <taxon>Craniata</taxon>
        <taxon>Vertebrata</taxon>
        <taxon>Chondrichthyes</taxon>
        <taxon>Holocephali</taxon>
        <taxon>Chimaeriformes</taxon>
        <taxon>Callorhinchidae</taxon>
        <taxon>Callorhinchus</taxon>
    </lineage>
</organism>
<evidence type="ECO:0000256" key="11">
    <source>
        <dbReference type="ARBA" id="ARBA00023180"/>
    </source>
</evidence>
<dbReference type="GO" id="GO:0005615">
    <property type="term" value="C:extracellular space"/>
    <property type="evidence" value="ECO:0007669"/>
    <property type="project" value="InterPro"/>
</dbReference>
<dbReference type="OMA" id="MFKNDAT"/>
<reference evidence="16" key="5">
    <citation type="submission" date="2025-09" db="UniProtKB">
        <authorList>
            <consortium name="Ensembl"/>
        </authorList>
    </citation>
    <scope>IDENTIFICATION</scope>
</reference>
<dbReference type="OrthoDB" id="6624188at2759"/>
<evidence type="ECO:0000256" key="4">
    <source>
        <dbReference type="ARBA" id="ARBA00011121"/>
    </source>
</evidence>
<keyword evidence="6" id="KW-0964">Secreted</keyword>
<dbReference type="GeneTree" id="ENSGT00390000014900"/>
<dbReference type="GO" id="GO:0008201">
    <property type="term" value="F:heparin binding"/>
    <property type="evidence" value="ECO:0007669"/>
    <property type="project" value="UniProtKB-KW"/>
</dbReference>
<evidence type="ECO:0000313" key="16">
    <source>
        <dbReference type="Ensembl" id="ENSCMIP00000007129.1"/>
    </source>
</evidence>
<dbReference type="SUPFAM" id="SSF57501">
    <property type="entry name" value="Cystine-knot cytokines"/>
    <property type="match status" value="1"/>
</dbReference>
<accession>A0A4W3HBC4</accession>
<dbReference type="AlphaFoldDB" id="A0A4W3HBC4"/>
<dbReference type="InParanoid" id="A0A4W3HBC4"/>
<evidence type="ECO:0000256" key="7">
    <source>
        <dbReference type="ARBA" id="ARBA00022674"/>
    </source>
</evidence>
<comment type="subcellular location">
    <subcellularLocation>
        <location evidence="2">Secreted</location>
    </subcellularLocation>
</comment>
<reference evidence="16" key="4">
    <citation type="submission" date="2025-08" db="UniProtKB">
        <authorList>
            <consortium name="Ensembl"/>
        </authorList>
    </citation>
    <scope>IDENTIFICATION</scope>
</reference>
<evidence type="ECO:0000256" key="14">
    <source>
        <dbReference type="SAM" id="SignalP"/>
    </source>
</evidence>
<dbReference type="Pfam" id="PF05463">
    <property type="entry name" value="Sclerostin"/>
    <property type="match status" value="1"/>
</dbReference>
<dbReference type="FunCoup" id="A0A4W3HBC4">
    <property type="interactions" value="4"/>
</dbReference>
<keyword evidence="17" id="KW-1185">Reference proteome</keyword>
<evidence type="ECO:0000259" key="15">
    <source>
        <dbReference type="PROSITE" id="PS01225"/>
    </source>
</evidence>
<dbReference type="GO" id="GO:0001503">
    <property type="term" value="P:ossification"/>
    <property type="evidence" value="ECO:0007669"/>
    <property type="project" value="TreeGrafter"/>
</dbReference>
<name>A0A4W3HBC4_CALMI</name>
<evidence type="ECO:0000256" key="6">
    <source>
        <dbReference type="ARBA" id="ARBA00022525"/>
    </source>
</evidence>
<dbReference type="InterPro" id="IPR006207">
    <property type="entry name" value="Cys_knot_C"/>
</dbReference>
<keyword evidence="11" id="KW-0325">Glycoprotein</keyword>
<dbReference type="Ensembl" id="ENSCMIT00000007352.1">
    <property type="protein sequence ID" value="ENSCMIP00000007129.1"/>
    <property type="gene ID" value="ENSCMIG00000003974.1"/>
</dbReference>
<reference evidence="17" key="3">
    <citation type="journal article" date="2014" name="Nature">
        <title>Elephant shark genome provides unique insights into gnathostome evolution.</title>
        <authorList>
            <consortium name="International Elephant Shark Genome Sequencing Consortium"/>
            <person name="Venkatesh B."/>
            <person name="Lee A.P."/>
            <person name="Ravi V."/>
            <person name="Maurya A.K."/>
            <person name="Lian M.M."/>
            <person name="Swann J.B."/>
            <person name="Ohta Y."/>
            <person name="Flajnik M.F."/>
            <person name="Sutoh Y."/>
            <person name="Kasahara M."/>
            <person name="Hoon S."/>
            <person name="Gangu V."/>
            <person name="Roy S.W."/>
            <person name="Irimia M."/>
            <person name="Korzh V."/>
            <person name="Kondrychyn I."/>
            <person name="Lim Z.W."/>
            <person name="Tay B.H."/>
            <person name="Tohari S."/>
            <person name="Kong K.W."/>
            <person name="Ho S."/>
            <person name="Lorente-Galdos B."/>
            <person name="Quilez J."/>
            <person name="Marques-Bonet T."/>
            <person name="Raney B.J."/>
            <person name="Ingham P.W."/>
            <person name="Tay A."/>
            <person name="Hillier L.W."/>
            <person name="Minx P."/>
            <person name="Boehm T."/>
            <person name="Wilson R.K."/>
            <person name="Brenner S."/>
            <person name="Warren W.C."/>
        </authorList>
    </citation>
    <scope>NUCLEOTIDE SEQUENCE [LARGE SCALE GENOMIC DNA]</scope>
</reference>
<feature type="signal peptide" evidence="14">
    <location>
        <begin position="1"/>
        <end position="23"/>
    </location>
</feature>
<dbReference type="GeneID" id="103172819"/>
<evidence type="ECO:0000256" key="3">
    <source>
        <dbReference type="ARBA" id="ARBA00007850"/>
    </source>
</evidence>
<feature type="chain" id="PRO_5021423797" description="Sclerostin" evidence="14">
    <location>
        <begin position="24"/>
        <end position="213"/>
    </location>
</feature>
<keyword evidence="8" id="KW-0879">Wnt signaling pathway</keyword>
<comment type="similarity">
    <text evidence="3">Belongs to the sclerostin family.</text>
</comment>
<dbReference type="PANTHER" id="PTHR14903">
    <property type="entry name" value="SCLEROSTIN-RELATED"/>
    <property type="match status" value="1"/>
</dbReference>
<dbReference type="SMART" id="SM00041">
    <property type="entry name" value="CT"/>
    <property type="match status" value="1"/>
</dbReference>
<evidence type="ECO:0000313" key="17">
    <source>
        <dbReference type="Proteomes" id="UP000314986"/>
    </source>
</evidence>
<dbReference type="GO" id="GO:0030514">
    <property type="term" value="P:negative regulation of BMP signaling pathway"/>
    <property type="evidence" value="ECO:0007669"/>
    <property type="project" value="TreeGrafter"/>
</dbReference>
<dbReference type="GO" id="GO:0036122">
    <property type="term" value="F:BMP binding"/>
    <property type="evidence" value="ECO:0007669"/>
    <property type="project" value="TreeGrafter"/>
</dbReference>
<evidence type="ECO:0000256" key="5">
    <source>
        <dbReference type="ARBA" id="ARBA00018019"/>
    </source>
</evidence>
<evidence type="ECO:0000256" key="12">
    <source>
        <dbReference type="PROSITE-ProRule" id="PRU00039"/>
    </source>
</evidence>
<dbReference type="GO" id="GO:0030178">
    <property type="term" value="P:negative regulation of Wnt signaling pathway"/>
    <property type="evidence" value="ECO:0007669"/>
    <property type="project" value="TreeGrafter"/>
</dbReference>
<evidence type="ECO:0000256" key="13">
    <source>
        <dbReference type="SAM" id="MobiDB-lite"/>
    </source>
</evidence>
<gene>
    <name evidence="16" type="primary">sost</name>
</gene>
<comment type="function">
    <text evidence="1">Negative regulator of bone growth that acts through inhibition of Wnt signaling and bone formation.</text>
</comment>
<feature type="compositionally biased region" description="Basic and acidic residues" evidence="13">
    <location>
        <begin position="177"/>
        <end position="186"/>
    </location>
</feature>
<reference evidence="17" key="1">
    <citation type="journal article" date="2006" name="Science">
        <title>Ancient noncoding elements conserved in the human genome.</title>
        <authorList>
            <person name="Venkatesh B."/>
            <person name="Kirkness E.F."/>
            <person name="Loh Y.H."/>
            <person name="Halpern A.L."/>
            <person name="Lee A.P."/>
            <person name="Johnson J."/>
            <person name="Dandona N."/>
            <person name="Viswanathan L.D."/>
            <person name="Tay A."/>
            <person name="Venter J.C."/>
            <person name="Strausberg R.L."/>
            <person name="Brenner S."/>
        </authorList>
    </citation>
    <scope>NUCLEOTIDE SEQUENCE [LARGE SCALE GENOMIC DNA]</scope>
</reference>
<dbReference type="GO" id="GO:0016055">
    <property type="term" value="P:Wnt signaling pathway"/>
    <property type="evidence" value="ECO:0007669"/>
    <property type="project" value="UniProtKB-KW"/>
</dbReference>
<dbReference type="STRING" id="7868.ENSCMIP00000007129"/>
<dbReference type="Gene3D" id="2.10.90.10">
    <property type="entry name" value="Cystine-knot cytokines"/>
    <property type="match status" value="1"/>
</dbReference>
<feature type="compositionally biased region" description="Basic and acidic residues" evidence="13">
    <location>
        <begin position="196"/>
        <end position="213"/>
    </location>
</feature>
<comment type="subunit">
    <text evidence="4">Interacts with LRP4 (via the extracellular domain); the interaction facilitates the inhibition of Wnt signaling. Interacts with LRP5 (via the first two YWTD-EGF repeat domains); the interaction inhibits Wnt-mediated signaling. Interacts with LRP6.</text>
</comment>
<dbReference type="InterPro" id="IPR008835">
    <property type="entry name" value="Sclerostin/SOSTDC1"/>
</dbReference>
<protein>
    <recommendedName>
        <fullName evidence="5">Sclerostin</fullName>
    </recommendedName>
</protein>
<comment type="caution">
    <text evidence="12">Lacks conserved residue(s) required for the propagation of feature annotation.</text>
</comment>
<dbReference type="KEGG" id="cmk:103172819"/>
<keyword evidence="9 14" id="KW-0732">Signal</keyword>
<evidence type="ECO:0000256" key="1">
    <source>
        <dbReference type="ARBA" id="ARBA00002193"/>
    </source>
</evidence>
<keyword evidence="10" id="KW-1015">Disulfide bond</keyword>
<proteinExistence type="inferred from homology"/>
<feature type="region of interest" description="Disordered" evidence="13">
    <location>
        <begin position="177"/>
        <end position="213"/>
    </location>
</feature>
<dbReference type="InterPro" id="IPR029034">
    <property type="entry name" value="Cystine-knot_cytokine"/>
</dbReference>